<feature type="region of interest" description="Disordered" evidence="5">
    <location>
        <begin position="299"/>
        <end position="320"/>
    </location>
</feature>
<dbReference type="EMBL" id="CP120629">
    <property type="protein sequence ID" value="WEW59508.1"/>
    <property type="molecule type" value="Genomic_DNA"/>
</dbReference>
<dbReference type="Pfam" id="PF06657">
    <property type="entry name" value="Cep57_MT_bd"/>
    <property type="match status" value="1"/>
</dbReference>
<evidence type="ECO:0000313" key="8">
    <source>
        <dbReference type="EMBL" id="WEW59508.1"/>
    </source>
</evidence>
<accession>A0AAF0DJG8</accession>
<keyword evidence="3" id="KW-0206">Cytoskeleton</keyword>
<comment type="subcellular location">
    <subcellularLocation>
        <location evidence="1">Cytoplasm</location>
        <location evidence="1">Cytoskeleton</location>
        <location evidence="1">Microtubule organizing center</location>
    </subcellularLocation>
</comment>
<evidence type="ECO:0000313" key="9">
    <source>
        <dbReference type="Proteomes" id="UP001219355"/>
    </source>
</evidence>
<feature type="region of interest" description="Disordered" evidence="5">
    <location>
        <begin position="742"/>
        <end position="765"/>
    </location>
</feature>
<reference evidence="8" key="1">
    <citation type="submission" date="2023-03" db="EMBL/GenBank/DDBJ databases">
        <title>Emydomyces testavorans Genome Sequence.</title>
        <authorList>
            <person name="Hoyer L."/>
        </authorList>
    </citation>
    <scope>NUCLEOTIDE SEQUENCE</scope>
    <source>
        <strain evidence="8">16-2883</strain>
    </source>
</reference>
<proteinExistence type="predicted"/>
<organism evidence="8 9">
    <name type="scientific">Emydomyces testavorans</name>
    <dbReference type="NCBI Taxonomy" id="2070801"/>
    <lineage>
        <taxon>Eukaryota</taxon>
        <taxon>Fungi</taxon>
        <taxon>Dikarya</taxon>
        <taxon>Ascomycota</taxon>
        <taxon>Pezizomycotina</taxon>
        <taxon>Eurotiomycetes</taxon>
        <taxon>Eurotiomycetidae</taxon>
        <taxon>Onygenales</taxon>
        <taxon>Nannizziopsiaceae</taxon>
        <taxon>Emydomyces</taxon>
    </lineage>
</organism>
<feature type="compositionally biased region" description="Polar residues" evidence="5">
    <location>
        <begin position="816"/>
        <end position="827"/>
    </location>
</feature>
<evidence type="ECO:0000259" key="7">
    <source>
        <dbReference type="Pfam" id="PF14197"/>
    </source>
</evidence>
<feature type="region of interest" description="Disordered" evidence="5">
    <location>
        <begin position="486"/>
        <end position="638"/>
    </location>
</feature>
<feature type="compositionally biased region" description="Basic and acidic residues" evidence="5">
    <location>
        <begin position="961"/>
        <end position="970"/>
    </location>
</feature>
<feature type="compositionally biased region" description="Basic and acidic residues" evidence="5">
    <location>
        <begin position="117"/>
        <end position="127"/>
    </location>
</feature>
<evidence type="ECO:0000256" key="4">
    <source>
        <dbReference type="SAM" id="Coils"/>
    </source>
</evidence>
<feature type="compositionally biased region" description="Basic residues" evidence="5">
    <location>
        <begin position="580"/>
        <end position="592"/>
    </location>
</feature>
<sequence>MLPNEHTRTSDVLARSQSSRDSTFNDFDPDNDALISTQQFDEGDGKAFQRDEELDYAINTSILNRALPPLTDDSEDESEAPSIEIGRGGRNISQRAERTHDSFLSLDDSKLTASPSVKRDELPERPLPRPALRTISNKTMRNQDNLRKDAQIRRASHVSQKENLDPNEPKVRPSKQSSVGRRPSKTHRRTLSDMHAKVSETYEGSYLSDERPANVTAPYRNTRFGSKQSQNHIERAVSNAAAKSNAGNENNNTVNSVEENHTGVTNTNNTLPENTNHESFILPDMPNLSELVSDIYQEDMPPKPRQTRSRTTRFASPPAVTMSEPCLEHVPFEAVPIPDDEKAIFASLKLLQDKISTLEKENSRFEQRLQELQQENNVLRAESSSRQTGNERKVRIYKGTEEEPGRGAATLAIERNRLEAANMALQNRLDIANHKISGHDGSMRRVIKERDTVMTKLGVAFLNCQELRSENEVLRRENEELQAQLSLLTSVPKTDVPTGSQRSKKDMTSSSRDANQKGRNSELLDLGAIDEEQSSVQDQSKVPLSGSQKDLGNNDSQTFTSRQQRQKQYEELFSLDFSKSRRSKSHERRHRNSSQVAKNITEKKEPNSSKQRVKKVSMEEDSDVSDGEMETESRYHNGRSRVTQDLTFLTFIDDREIARLRKRLEEERIARKLQHTQHATHSLLKDATRTDLDTLQSEASAAAPNTNASRRESIIAKEPTCHNKPKTLENGAEVSAKVQEGPAVHEMTQDTRSTSGRRRRQNKASEMTSAIIVPDITLRSAAGQGHEPIRVSSAAQRVLDEVTNHKSQNCFVCQETNKRSSTQGNPTVPSIKVPKPIPVSKRMPGPSAYNDEPTLRPSQPPSIALASVLKALEDELAHLKMQLTVFQTTYAKHDPSLGKRQRKALCQKIENLMVEIEKKSDQIYSLYDVLEGQKQNGEEMTDEQVEVTLHSLGIVATASEHSNHTERPGRDNLSAKQCLARDVELSDSDGEDLPWEGFESTVESTGRSSTSKKTHGR</sequence>
<feature type="region of interest" description="Disordered" evidence="5">
    <location>
        <begin position="67"/>
        <end position="192"/>
    </location>
</feature>
<keyword evidence="9" id="KW-1185">Reference proteome</keyword>
<feature type="compositionally biased region" description="Polar residues" evidence="5">
    <location>
        <begin position="15"/>
        <end position="25"/>
    </location>
</feature>
<dbReference type="GO" id="GO:0005815">
    <property type="term" value="C:microtubule organizing center"/>
    <property type="evidence" value="ECO:0007669"/>
    <property type="project" value="UniProtKB-SubCell"/>
</dbReference>
<evidence type="ECO:0000256" key="1">
    <source>
        <dbReference type="ARBA" id="ARBA00004267"/>
    </source>
</evidence>
<gene>
    <name evidence="8" type="ORF">PRK78_004982</name>
</gene>
<feature type="compositionally biased region" description="Acidic residues" evidence="5">
    <location>
        <begin position="985"/>
        <end position="994"/>
    </location>
</feature>
<keyword evidence="2" id="KW-0963">Cytoplasm</keyword>
<evidence type="ECO:0000256" key="5">
    <source>
        <dbReference type="SAM" id="MobiDB-lite"/>
    </source>
</evidence>
<dbReference type="GO" id="GO:0008017">
    <property type="term" value="F:microtubule binding"/>
    <property type="evidence" value="ECO:0007669"/>
    <property type="project" value="InterPro"/>
</dbReference>
<feature type="compositionally biased region" description="Polar residues" evidence="5">
    <location>
        <begin position="134"/>
        <end position="143"/>
    </location>
</feature>
<evidence type="ECO:0008006" key="10">
    <source>
        <dbReference type="Google" id="ProtNLM"/>
    </source>
</evidence>
<dbReference type="InterPro" id="IPR051756">
    <property type="entry name" value="Centrosomal_MT-associated"/>
</dbReference>
<evidence type="ECO:0000259" key="6">
    <source>
        <dbReference type="Pfam" id="PF06657"/>
    </source>
</evidence>
<evidence type="ECO:0000256" key="2">
    <source>
        <dbReference type="ARBA" id="ARBA00022490"/>
    </source>
</evidence>
<dbReference type="AlphaFoldDB" id="A0AAF0DJG8"/>
<feature type="compositionally biased region" description="Polar residues" evidence="5">
    <location>
        <begin position="486"/>
        <end position="501"/>
    </location>
</feature>
<feature type="region of interest" description="Disordered" evidence="5">
    <location>
        <begin position="959"/>
        <end position="978"/>
    </location>
</feature>
<dbReference type="Gene3D" id="1.20.58.90">
    <property type="match status" value="1"/>
</dbReference>
<protein>
    <recommendedName>
        <fullName evidence="10">Cep57 centrosome microtubule-binding domain-containing protein</fullName>
    </recommendedName>
</protein>
<feature type="compositionally biased region" description="Basic and acidic residues" evidence="5">
    <location>
        <begin position="159"/>
        <end position="171"/>
    </location>
</feature>
<feature type="domain" description="PPC89 centrosome localisation" evidence="7">
    <location>
        <begin position="418"/>
        <end position="483"/>
    </location>
</feature>
<dbReference type="Proteomes" id="UP001219355">
    <property type="component" value="Chromosome 3"/>
</dbReference>
<feature type="coiled-coil region" evidence="4">
    <location>
        <begin position="348"/>
        <end position="382"/>
    </location>
</feature>
<feature type="compositionally biased region" description="Acidic residues" evidence="5">
    <location>
        <begin position="619"/>
        <end position="630"/>
    </location>
</feature>
<evidence type="ECO:0000256" key="3">
    <source>
        <dbReference type="ARBA" id="ARBA00023212"/>
    </source>
</evidence>
<feature type="coiled-coil region" evidence="4">
    <location>
        <begin position="869"/>
        <end position="922"/>
    </location>
</feature>
<feature type="domain" description="Cep57 centrosome microtubule-binding" evidence="6">
    <location>
        <begin position="853"/>
        <end position="929"/>
    </location>
</feature>
<feature type="region of interest" description="Disordered" evidence="5">
    <location>
        <begin position="983"/>
        <end position="1017"/>
    </location>
</feature>
<dbReference type="InterPro" id="IPR024957">
    <property type="entry name" value="Cep57_MT-bd_dom"/>
</dbReference>
<dbReference type="PANTHER" id="PTHR19336">
    <property type="entry name" value="UNCHARACTERIZED DUF1167"/>
    <property type="match status" value="1"/>
</dbReference>
<dbReference type="PANTHER" id="PTHR19336:SF9">
    <property type="entry name" value="SPINDLE POLE BODY PROTEIN PPC89"/>
    <property type="match status" value="1"/>
</dbReference>
<keyword evidence="4" id="KW-0175">Coiled coil</keyword>
<feature type="compositionally biased region" description="Low complexity" evidence="5">
    <location>
        <begin position="828"/>
        <end position="841"/>
    </location>
</feature>
<feature type="compositionally biased region" description="Polar residues" evidence="5">
    <location>
        <begin position="534"/>
        <end position="563"/>
    </location>
</feature>
<dbReference type="InterPro" id="IPR025925">
    <property type="entry name" value="PPC89_CLD"/>
</dbReference>
<dbReference type="Pfam" id="PF14197">
    <property type="entry name" value="Cep57_CLD_2"/>
    <property type="match status" value="1"/>
</dbReference>
<name>A0AAF0DJG8_9EURO</name>
<feature type="region of interest" description="Disordered" evidence="5">
    <location>
        <begin position="816"/>
        <end position="858"/>
    </location>
</feature>
<feature type="coiled-coil region" evidence="4">
    <location>
        <begin position="408"/>
        <end position="435"/>
    </location>
</feature>
<feature type="region of interest" description="Disordered" evidence="5">
    <location>
        <begin position="1"/>
        <end position="31"/>
    </location>
</feature>